<reference evidence="4" key="1">
    <citation type="submission" date="2015-07" db="EMBL/GenBank/DDBJ databases">
        <title>Nocardia seriolae U-1 whole genome shotgun sequence.</title>
        <authorList>
            <person name="Imajoh M."/>
            <person name="Fukumoto Y."/>
            <person name="Sukeda M."/>
            <person name="Yamane J."/>
            <person name="Yamasaki K."/>
            <person name="Shimizu M."/>
            <person name="Ohnishi K."/>
            <person name="Oshima S."/>
        </authorList>
    </citation>
    <scope>NUCLEOTIDE SEQUENCE [LARGE SCALE GENOMIC DNA]</scope>
    <source>
        <strain evidence="4">U-1</strain>
    </source>
</reference>
<comment type="caution">
    <text evidence="3">The sequence shown here is derived from an EMBL/GenBank/DDBJ whole genome shotgun (WGS) entry which is preliminary data.</text>
</comment>
<dbReference type="Gene3D" id="3.40.50.1820">
    <property type="entry name" value="alpha/beta hydrolase"/>
    <property type="match status" value="1"/>
</dbReference>
<gene>
    <name evidence="3" type="ORF">NSK11_contig00080-0047</name>
</gene>
<evidence type="ECO:0000313" key="3">
    <source>
        <dbReference type="EMBL" id="GAP30451.1"/>
    </source>
</evidence>
<evidence type="ECO:0000313" key="4">
    <source>
        <dbReference type="Proteomes" id="UP000037179"/>
    </source>
</evidence>
<dbReference type="Pfam" id="PF01083">
    <property type="entry name" value="Cutinase"/>
    <property type="match status" value="1"/>
</dbReference>
<keyword evidence="1" id="KW-0378">Hydrolase</keyword>
<keyword evidence="4" id="KW-1185">Reference proteome</keyword>
<dbReference type="SUPFAM" id="SSF53474">
    <property type="entry name" value="alpha/beta-Hydrolases"/>
    <property type="match status" value="1"/>
</dbReference>
<name>A0ABC9YYZ3_9NOCA</name>
<sequence>QDTRSKKVTIMRRATALFAALLLAILFSTMTHLTAATAKADDCTGDWSIGIGGLGDNNSSVFSAFVNQPVGYNSADPMSGLNELNRLFWQHRDECPGDHIKLIGHSEGAGLVHAWVTAHQDADNANAILLSDPKRAPGPGWGGLSSTPGNGIIGYPLAGVDDWFGGFPVLSVCNHDDQICDTSAGWWGYLFGGAHSRYDFNVWDYGDWDSGVWYR</sequence>
<dbReference type="InterPro" id="IPR000675">
    <property type="entry name" value="Cutinase/axe"/>
</dbReference>
<organism evidence="3 4">
    <name type="scientific">Nocardia seriolae</name>
    <dbReference type="NCBI Taxonomy" id="37332"/>
    <lineage>
        <taxon>Bacteria</taxon>
        <taxon>Bacillati</taxon>
        <taxon>Actinomycetota</taxon>
        <taxon>Actinomycetes</taxon>
        <taxon>Mycobacteriales</taxon>
        <taxon>Nocardiaceae</taxon>
        <taxon>Nocardia</taxon>
    </lineage>
</organism>
<reference evidence="3 4" key="2">
    <citation type="journal article" date="2016" name="Genome Announc.">
        <title>Draft Genome Sequence of Erythromycin- and Oxytetracycline-Sensitive Nocardia seriolae Strain U-1 (NBRC 110359).</title>
        <authorList>
            <person name="Imajoh M."/>
            <person name="Sukeda M."/>
            <person name="Shimizu M."/>
            <person name="Yamane J."/>
            <person name="Ohnishi K."/>
            <person name="Oshima S."/>
        </authorList>
    </citation>
    <scope>NUCLEOTIDE SEQUENCE [LARGE SCALE GENOMIC DNA]</scope>
    <source>
        <strain evidence="3 4">U-1</strain>
    </source>
</reference>
<feature type="chain" id="PRO_5044743386" description="Cutinase family protein" evidence="2">
    <location>
        <begin position="36"/>
        <end position="215"/>
    </location>
</feature>
<dbReference type="AlphaFoldDB" id="A0ABC9YYZ3"/>
<accession>A0ABC9YYZ3</accession>
<feature type="non-terminal residue" evidence="3">
    <location>
        <position position="1"/>
    </location>
</feature>
<evidence type="ECO:0000256" key="2">
    <source>
        <dbReference type="SAM" id="SignalP"/>
    </source>
</evidence>
<evidence type="ECO:0000256" key="1">
    <source>
        <dbReference type="ARBA" id="ARBA00022801"/>
    </source>
</evidence>
<dbReference type="GO" id="GO:0016787">
    <property type="term" value="F:hydrolase activity"/>
    <property type="evidence" value="ECO:0007669"/>
    <property type="project" value="UniProtKB-KW"/>
</dbReference>
<dbReference type="InterPro" id="IPR029058">
    <property type="entry name" value="AB_hydrolase_fold"/>
</dbReference>
<feature type="signal peptide" evidence="2">
    <location>
        <begin position="1"/>
        <end position="35"/>
    </location>
</feature>
<evidence type="ECO:0008006" key="5">
    <source>
        <dbReference type="Google" id="ProtNLM"/>
    </source>
</evidence>
<dbReference type="Proteomes" id="UP000037179">
    <property type="component" value="Unassembled WGS sequence"/>
</dbReference>
<keyword evidence="2" id="KW-0732">Signal</keyword>
<protein>
    <recommendedName>
        <fullName evidence="5">Cutinase family protein</fullName>
    </recommendedName>
</protein>
<proteinExistence type="predicted"/>
<dbReference type="EMBL" id="BBYQ01000080">
    <property type="protein sequence ID" value="GAP30451.1"/>
    <property type="molecule type" value="Genomic_DNA"/>
</dbReference>